<dbReference type="Gene3D" id="2.170.130.20">
    <property type="entry name" value="LCCL-like domain"/>
    <property type="match status" value="1"/>
</dbReference>
<reference evidence="4 5" key="1">
    <citation type="submission" date="2014-04" db="EMBL/GenBank/DDBJ databases">
        <authorList>
            <consortium name="DOE Joint Genome Institute"/>
            <person name="Kuo A."/>
            <person name="Kohler A."/>
            <person name="Nagy L.G."/>
            <person name="Floudas D."/>
            <person name="Copeland A."/>
            <person name="Barry K.W."/>
            <person name="Cichocki N."/>
            <person name="Veneault-Fourrey C."/>
            <person name="LaButti K."/>
            <person name="Lindquist E.A."/>
            <person name="Lipzen A."/>
            <person name="Lundell T."/>
            <person name="Morin E."/>
            <person name="Murat C."/>
            <person name="Sun H."/>
            <person name="Tunlid A."/>
            <person name="Henrissat B."/>
            <person name="Grigoriev I.V."/>
            <person name="Hibbett D.S."/>
            <person name="Martin F."/>
            <person name="Nordberg H.P."/>
            <person name="Cantor M.N."/>
            <person name="Hua S.X."/>
        </authorList>
    </citation>
    <scope>NUCLEOTIDE SEQUENCE [LARGE SCALE GENOMIC DNA]</scope>
    <source>
        <strain evidence="4 5">LaAM-08-1</strain>
    </source>
</reference>
<dbReference type="SUPFAM" id="SSF69848">
    <property type="entry name" value="LCCL domain"/>
    <property type="match status" value="1"/>
</dbReference>
<dbReference type="OrthoDB" id="441660at2759"/>
<protein>
    <recommendedName>
        <fullName evidence="3">LCCL domain-containing protein</fullName>
    </recommendedName>
</protein>
<evidence type="ECO:0000256" key="1">
    <source>
        <dbReference type="SAM" id="MobiDB-lite"/>
    </source>
</evidence>
<feature type="transmembrane region" description="Helical" evidence="2">
    <location>
        <begin position="288"/>
        <end position="303"/>
    </location>
</feature>
<dbReference type="PANTHER" id="PTHR31331">
    <property type="entry name" value="LCCL DOMAIN PROTEIN (AFU_ORTHOLOGUE AFUA_5G08630)"/>
    <property type="match status" value="1"/>
</dbReference>
<dbReference type="InterPro" id="IPR036609">
    <property type="entry name" value="LCCL_sf"/>
</dbReference>
<dbReference type="InterPro" id="IPR051957">
    <property type="entry name" value="CRISP-LCCL_domain"/>
</dbReference>
<evidence type="ECO:0000259" key="3">
    <source>
        <dbReference type="PROSITE" id="PS50820"/>
    </source>
</evidence>
<feature type="domain" description="LCCL" evidence="3">
    <location>
        <begin position="165"/>
        <end position="260"/>
    </location>
</feature>
<keyword evidence="2" id="KW-1133">Transmembrane helix</keyword>
<feature type="transmembrane region" description="Helical" evidence="2">
    <location>
        <begin position="484"/>
        <end position="507"/>
    </location>
</feature>
<dbReference type="PROSITE" id="PS50820">
    <property type="entry name" value="LCCL"/>
    <property type="match status" value="1"/>
</dbReference>
<evidence type="ECO:0000313" key="4">
    <source>
        <dbReference type="EMBL" id="KIK07442.1"/>
    </source>
</evidence>
<gene>
    <name evidence="4" type="ORF">K443DRAFT_673357</name>
</gene>
<dbReference type="HOGENOM" id="CLU_011125_2_0_1"/>
<dbReference type="Pfam" id="PF03815">
    <property type="entry name" value="LCCL"/>
    <property type="match status" value="1"/>
</dbReference>
<dbReference type="Proteomes" id="UP000054477">
    <property type="component" value="Unassembled WGS sequence"/>
</dbReference>
<feature type="transmembrane region" description="Helical" evidence="2">
    <location>
        <begin position="369"/>
        <end position="387"/>
    </location>
</feature>
<dbReference type="STRING" id="1095629.A0A0C9YB24"/>
<feature type="transmembrane region" description="Helical" evidence="2">
    <location>
        <begin position="407"/>
        <end position="424"/>
    </location>
</feature>
<keyword evidence="2" id="KW-0472">Membrane</keyword>
<proteinExistence type="predicted"/>
<organism evidence="4 5">
    <name type="scientific">Laccaria amethystina LaAM-08-1</name>
    <dbReference type="NCBI Taxonomy" id="1095629"/>
    <lineage>
        <taxon>Eukaryota</taxon>
        <taxon>Fungi</taxon>
        <taxon>Dikarya</taxon>
        <taxon>Basidiomycota</taxon>
        <taxon>Agaricomycotina</taxon>
        <taxon>Agaricomycetes</taxon>
        <taxon>Agaricomycetidae</taxon>
        <taxon>Agaricales</taxon>
        <taxon>Agaricineae</taxon>
        <taxon>Hydnangiaceae</taxon>
        <taxon>Laccaria</taxon>
    </lineage>
</organism>
<keyword evidence="5" id="KW-1185">Reference proteome</keyword>
<evidence type="ECO:0000313" key="5">
    <source>
        <dbReference type="Proteomes" id="UP000054477"/>
    </source>
</evidence>
<dbReference type="AlphaFoldDB" id="A0A0C9YB24"/>
<feature type="transmembrane region" description="Helical" evidence="2">
    <location>
        <begin position="337"/>
        <end position="357"/>
    </location>
</feature>
<feature type="transmembrane region" description="Helical" evidence="2">
    <location>
        <begin position="436"/>
        <end position="456"/>
    </location>
</feature>
<sequence length="619" mass="68075">MDDSTVAGSSTSSYQVDNTSKSNLPEHRDYELAILSNDPPTSSSPSHWFSRCSHRLVNRYPHTHSRLLRFARYARGPRPKVNLPNPTPLLNIHLRRLDLPIEEWLIKATRKLTAPWLIVLLGAAYIIALAFFAREQSFLTPAESFIGCTATYWIANDGCGLDGQLCASFDDPTFDFRCPAQCSNVILQNPRTIGDEQIAFKPLLVGGGDPNKTYRGDSFICAAAVQAGIISNSKGGCGTLQLAGNFTNFLPYIANGLSSLGFPTVFPLSFRFEDFTSLTHCQDLRNEALAFNVLVTCVLFLLLRPKPIVLFWCLVCIGFWHVTLFSQPQGPPPALDVAFSTFLPALYIAYAFWRLAFRFTLPAFARSPLEACILYMGPFWVGLLNNLTFDKLPLSRLTSSDIHKRSGAAATLVVMLVIITVLAINQIRVIRKTGWLPYYAAWYILGGFIILVLALLPGLSLRLHHYIVPMLILPGTAFPTKLSAIYQGLLLGLFLNGVAAFGFDSILQTAADLRQDAAQGTALPTFLTNSTTYNASIPLINQTVQWAALPPDWDGFALLVDDVERYIGTALNFSLASLNASIPHFFRLAFLSGSTSGDFTMAATLWANGTWTDPLPGPS</sequence>
<feature type="transmembrane region" description="Helical" evidence="2">
    <location>
        <begin position="308"/>
        <end position="325"/>
    </location>
</feature>
<keyword evidence="2" id="KW-0812">Transmembrane</keyword>
<feature type="compositionally biased region" description="Polar residues" evidence="1">
    <location>
        <begin position="1"/>
        <end position="23"/>
    </location>
</feature>
<dbReference type="InterPro" id="IPR004043">
    <property type="entry name" value="LCCL"/>
</dbReference>
<dbReference type="PANTHER" id="PTHR31331:SF1">
    <property type="entry name" value="CYSTEINE RICH SECRETORY PROTEIN LCCL DOMAIN CONTAINING 2"/>
    <property type="match status" value="1"/>
</dbReference>
<feature type="transmembrane region" description="Helical" evidence="2">
    <location>
        <begin position="114"/>
        <end position="133"/>
    </location>
</feature>
<reference evidence="5" key="2">
    <citation type="submission" date="2015-01" db="EMBL/GenBank/DDBJ databases">
        <title>Evolutionary Origins and Diversification of the Mycorrhizal Mutualists.</title>
        <authorList>
            <consortium name="DOE Joint Genome Institute"/>
            <consortium name="Mycorrhizal Genomics Consortium"/>
            <person name="Kohler A."/>
            <person name="Kuo A."/>
            <person name="Nagy L.G."/>
            <person name="Floudas D."/>
            <person name="Copeland A."/>
            <person name="Barry K.W."/>
            <person name="Cichocki N."/>
            <person name="Veneault-Fourrey C."/>
            <person name="LaButti K."/>
            <person name="Lindquist E.A."/>
            <person name="Lipzen A."/>
            <person name="Lundell T."/>
            <person name="Morin E."/>
            <person name="Murat C."/>
            <person name="Riley R."/>
            <person name="Ohm R."/>
            <person name="Sun H."/>
            <person name="Tunlid A."/>
            <person name="Henrissat B."/>
            <person name="Grigoriev I.V."/>
            <person name="Hibbett D.S."/>
            <person name="Martin F."/>
        </authorList>
    </citation>
    <scope>NUCLEOTIDE SEQUENCE [LARGE SCALE GENOMIC DNA]</scope>
    <source>
        <strain evidence="5">LaAM-08-1</strain>
    </source>
</reference>
<accession>A0A0C9YB24</accession>
<evidence type="ECO:0000256" key="2">
    <source>
        <dbReference type="SAM" id="Phobius"/>
    </source>
</evidence>
<dbReference type="EMBL" id="KN838547">
    <property type="protein sequence ID" value="KIK07442.1"/>
    <property type="molecule type" value="Genomic_DNA"/>
</dbReference>
<feature type="region of interest" description="Disordered" evidence="1">
    <location>
        <begin position="1"/>
        <end position="25"/>
    </location>
</feature>
<name>A0A0C9YB24_9AGAR</name>